<reference evidence="3 4" key="1">
    <citation type="submission" date="2023-11" db="EMBL/GenBank/DDBJ databases">
        <title>Dfirmibasis_genome.</title>
        <authorList>
            <person name="Edelbroek B."/>
            <person name="Kjellin J."/>
            <person name="Jerlstrom-Hultqvist J."/>
            <person name="Soderbom F."/>
        </authorList>
    </citation>
    <scope>NUCLEOTIDE SEQUENCE [LARGE SCALE GENOMIC DNA]</scope>
    <source>
        <strain evidence="3 4">TNS-C-14</strain>
    </source>
</reference>
<dbReference type="EMBL" id="JAVFKY010000004">
    <property type="protein sequence ID" value="KAK5578082.1"/>
    <property type="molecule type" value="Genomic_DNA"/>
</dbReference>
<protein>
    <recommendedName>
        <fullName evidence="2">DUF4460 domain-containing protein</fullName>
    </recommendedName>
</protein>
<accession>A0AAN7TXL2</accession>
<evidence type="ECO:0000313" key="3">
    <source>
        <dbReference type="EMBL" id="KAK5578082.1"/>
    </source>
</evidence>
<keyword evidence="4" id="KW-1185">Reference proteome</keyword>
<evidence type="ECO:0000256" key="1">
    <source>
        <dbReference type="SAM" id="MobiDB-lite"/>
    </source>
</evidence>
<gene>
    <name evidence="3" type="ORF">RB653_003035</name>
</gene>
<evidence type="ECO:0000259" key="2">
    <source>
        <dbReference type="Pfam" id="PF14687"/>
    </source>
</evidence>
<dbReference type="InterPro" id="IPR028031">
    <property type="entry name" value="DUF4460"/>
</dbReference>
<evidence type="ECO:0000313" key="4">
    <source>
        <dbReference type="Proteomes" id="UP001344447"/>
    </source>
</evidence>
<dbReference type="Proteomes" id="UP001344447">
    <property type="component" value="Unassembled WGS sequence"/>
</dbReference>
<proteinExistence type="predicted"/>
<dbReference type="PANTHER" id="PTHR31596:SF5">
    <property type="entry name" value="DUF4460 DOMAIN-CONTAINING PROTEIN"/>
    <property type="match status" value="1"/>
</dbReference>
<feature type="domain" description="DUF4460" evidence="2">
    <location>
        <begin position="133"/>
        <end position="182"/>
    </location>
</feature>
<feature type="region of interest" description="Disordered" evidence="1">
    <location>
        <begin position="1153"/>
        <end position="1172"/>
    </location>
</feature>
<dbReference type="GO" id="GO:0005739">
    <property type="term" value="C:mitochondrion"/>
    <property type="evidence" value="ECO:0007669"/>
    <property type="project" value="TreeGrafter"/>
</dbReference>
<dbReference type="Pfam" id="PF14687">
    <property type="entry name" value="DUF4460"/>
    <property type="match status" value="1"/>
</dbReference>
<dbReference type="InterPro" id="IPR027986">
    <property type="entry name" value="TCAIM"/>
</dbReference>
<dbReference type="AlphaFoldDB" id="A0AAN7TXL2"/>
<name>A0AAN7TXL2_9MYCE</name>
<sequence length="1201" mass="137879">MSQLYRPFINIQPKAIFIRSIVSKTQYEVVSPLNKFNLHRLYSTSSSSSSDTPNSTQPKNLGFLKAIQTEDSILTADRNPVLNFEAIEEFNNYETSYDKSKEQYQFDSQEQIKIETPRIEVNDQQAPYYHASKQAEKSLRSHLSRFFIKVHPDIFHSDESSRSINQNSLTKLNNLLRTLEEYIEVSENDNSEISKLDKIQNSITLNFIVEFEEDGGIGQIVQEFTFTDPPESILTSKSSLLQYVTELRFSVYRQIYSLLEKAGVSVPKSDKELLKNPEPVAKEIYDDPWEEFYSESTKNLSLTTQLEEFLKEFPVTEDRLTANHSHIHQRLLDQFQENRVFFYFGENAKGDIDIMRHLNLREEAEYQIIHLKENLLSLEFQEWNTLPIAIVDPQYYNIMEPTLTAKGFVVFEKDFDPFQALSYIKEVVIPKTTKNFKHIFSIVNNNREALEEKTIRLENLLSSSSVIVENLFSINQKTLEKVRESFNQSLTIIGELKIPAIQLLDAVKAETWRQLPLTNFNDSEFQRWKINNVITNSQEKLEYIAAREEAFVERGRVPQPESRSSQWERMNKTLEKITNPESQPKQSDIRERPLTLVDKNQFDSVQSTPFITSSLNTIDRLTKLFETKTPVPFLLSEKPISHPLLPLKEKSVDINERYDFNPQGIYIEPTIEDSKKTLADELGIGNMVDSGEVINELDEIGEENFDDVFDDDYDEMSAYKEDKEQTIAPLTNEEYKKVTQIFGHNNVIPIENAEKIVPTYVAKINFMTTGNNFENTTPIPINGPIIASGEVNSATKDPLDIESILNDAKDTPAGISSDLDDFFSKLSNLDETQTAPPKNETIFEKLQNQYANPIDVVTTTNVEWTESIQMINQSLSDFKWENINLIISDHYQFIITHDNKIGFCFIPSNFDEKELFIFLNSVQDSFDLINGGSNKAKEEYALKSLLAVENAVNQLQHLYKFKSILVNNRAIPSKLQQFSIVNSIANTLQSKTISPVENITLKNICPHSTLVLSDSYAIQFLNEKGKPIDENDVNQIQKSKHVKIYANVDQLDLNIFLKYVFVTLSENSQFFKDIITRTYQLPTPPTTPSIEEVTKTINELYGFDRITPANQPYEVDLEGILATEFEEEEDIPNSTEEVGLDFFDDAFSSNEHDTLPDHKISTTTSPVLPTEAPNVFSASSFLEEIQRVSQEAEKDEKDEKN</sequence>
<dbReference type="PANTHER" id="PTHR31596">
    <property type="entry name" value="T-CELL ACTIVATION INHIBITOR, MITOCHONDRIAL"/>
    <property type="match status" value="1"/>
</dbReference>
<comment type="caution">
    <text evidence="3">The sequence shown here is derived from an EMBL/GenBank/DDBJ whole genome shotgun (WGS) entry which is preliminary data.</text>
</comment>
<organism evidence="3 4">
    <name type="scientific">Dictyostelium firmibasis</name>
    <dbReference type="NCBI Taxonomy" id="79012"/>
    <lineage>
        <taxon>Eukaryota</taxon>
        <taxon>Amoebozoa</taxon>
        <taxon>Evosea</taxon>
        <taxon>Eumycetozoa</taxon>
        <taxon>Dictyostelia</taxon>
        <taxon>Dictyosteliales</taxon>
        <taxon>Dictyosteliaceae</taxon>
        <taxon>Dictyostelium</taxon>
    </lineage>
</organism>